<dbReference type="PANTHER" id="PTHR38248">
    <property type="entry name" value="FUNK1 6"/>
    <property type="match status" value="1"/>
</dbReference>
<dbReference type="PANTHER" id="PTHR38248:SF2">
    <property type="entry name" value="FUNK1 11"/>
    <property type="match status" value="1"/>
</dbReference>
<feature type="region of interest" description="Disordered" evidence="1">
    <location>
        <begin position="665"/>
        <end position="709"/>
    </location>
</feature>
<dbReference type="Pfam" id="PF17667">
    <property type="entry name" value="Pkinase_fungal"/>
    <property type="match status" value="1"/>
</dbReference>
<evidence type="ECO:0000313" key="3">
    <source>
        <dbReference type="EMBL" id="CUA74095.1"/>
    </source>
</evidence>
<sequence length="709" mass="81590">MYNTRAAPEVTLQSLIDGTLTAVLPDDLVPVCNTLISNDTIQDPQNNPKWKSLPQDPNTAQPCNLNSFNSFEEIVMAVLNSQSPSGRFESDLKFQATRESMSLGSRHDSSCPDGFFYLRTQQQSSSKFNWRDLIMPMVFSETENRRDRINGRSNVIEFMRLIMRNDPRRRFVHGLTYENARVRLWYHDRCDVVGSREFDINKDWRYLVRIILSMLLAPPDRLGFDPDVELVSSDELDAEPNYDITIRNSDTEEYTTYRTLKIVYDVGVDNTVGPGTRVWIVRKLVDGDLVGPRCILKDTWMHEDRDAEHTVLKEIREAQPSYAQYFLTPIDYGLAYFSVIKPDNTHTTIRRTKFIPTKKVLINSSTTSRESPRALRATGFHGEYHGAKPNSRQEEYRDFRYLSKHPRQHYRIVFEEIGKPVHQLRKWTDVFIAIQGAWEGLHAMHLCGYVHRDVSCANILLVSGPSGKRGVIIDLEYAKHVDDVSSPHDVKTGTAQFMATEVAFVEHKRLYDVRTAKSMLEPLPPFRHNPLHDVESIWWICIWMMFYLIPVGEDTQIQAENYHMVFGSPATKQMFFSAPEFHSRTMHLRRVASFVSTMANWLTTLNNHYHKSYQKQDSSRIIRIQNDIIKASYMHGKAYLQLLKEDSRSLAAVYVSIPEQLESISASKGAQNPSGKSLTAPAKRSTDNHSPHLTKRQKITSTDIFQSAK</sequence>
<proteinExistence type="predicted"/>
<dbReference type="SUPFAM" id="SSF56112">
    <property type="entry name" value="Protein kinase-like (PK-like)"/>
    <property type="match status" value="1"/>
</dbReference>
<dbReference type="Proteomes" id="UP000044841">
    <property type="component" value="Unassembled WGS sequence"/>
</dbReference>
<protein>
    <submittedName>
        <fullName evidence="3">Nucleoporin NUP133</fullName>
    </submittedName>
</protein>
<evidence type="ECO:0000259" key="2">
    <source>
        <dbReference type="Pfam" id="PF17667"/>
    </source>
</evidence>
<feature type="compositionally biased region" description="Polar residues" evidence="1">
    <location>
        <begin position="665"/>
        <end position="677"/>
    </location>
</feature>
<reference evidence="3 4" key="1">
    <citation type="submission" date="2015-07" db="EMBL/GenBank/DDBJ databases">
        <authorList>
            <person name="Noorani M."/>
        </authorList>
    </citation>
    <scope>NUCLEOTIDE SEQUENCE [LARGE SCALE GENOMIC DNA]</scope>
    <source>
        <strain evidence="3">BBA 69670</strain>
    </source>
</reference>
<name>A0A0K6G6J5_9AGAM</name>
<dbReference type="AlphaFoldDB" id="A0A0K6G6J5"/>
<feature type="domain" description="Fungal-type protein kinase" evidence="2">
    <location>
        <begin position="113"/>
        <end position="544"/>
    </location>
</feature>
<organism evidence="3 4">
    <name type="scientific">Rhizoctonia solani</name>
    <dbReference type="NCBI Taxonomy" id="456999"/>
    <lineage>
        <taxon>Eukaryota</taxon>
        <taxon>Fungi</taxon>
        <taxon>Dikarya</taxon>
        <taxon>Basidiomycota</taxon>
        <taxon>Agaricomycotina</taxon>
        <taxon>Agaricomycetes</taxon>
        <taxon>Cantharellales</taxon>
        <taxon>Ceratobasidiaceae</taxon>
        <taxon>Rhizoctonia</taxon>
    </lineage>
</organism>
<accession>A0A0K6G6J5</accession>
<dbReference type="InterPro" id="IPR008266">
    <property type="entry name" value="Tyr_kinase_AS"/>
</dbReference>
<evidence type="ECO:0000313" key="4">
    <source>
        <dbReference type="Proteomes" id="UP000044841"/>
    </source>
</evidence>
<gene>
    <name evidence="3" type="ORF">RSOLAG22IIIB_10981</name>
</gene>
<feature type="compositionally biased region" description="Polar residues" evidence="1">
    <location>
        <begin position="699"/>
        <end position="709"/>
    </location>
</feature>
<dbReference type="GO" id="GO:0004672">
    <property type="term" value="F:protein kinase activity"/>
    <property type="evidence" value="ECO:0007669"/>
    <property type="project" value="InterPro"/>
</dbReference>
<dbReference type="Gene3D" id="1.10.510.10">
    <property type="entry name" value="Transferase(Phosphotransferase) domain 1"/>
    <property type="match status" value="1"/>
</dbReference>
<dbReference type="InterPro" id="IPR011009">
    <property type="entry name" value="Kinase-like_dom_sf"/>
</dbReference>
<dbReference type="PROSITE" id="PS00109">
    <property type="entry name" value="PROTEIN_KINASE_TYR"/>
    <property type="match status" value="1"/>
</dbReference>
<dbReference type="InterPro" id="IPR040976">
    <property type="entry name" value="Pkinase_fungal"/>
</dbReference>
<dbReference type="EMBL" id="CYGV01001410">
    <property type="protein sequence ID" value="CUA74095.1"/>
    <property type="molecule type" value="Genomic_DNA"/>
</dbReference>
<keyword evidence="4" id="KW-1185">Reference proteome</keyword>
<evidence type="ECO:0000256" key="1">
    <source>
        <dbReference type="SAM" id="MobiDB-lite"/>
    </source>
</evidence>